<dbReference type="PANTHER" id="PTHR43311:SF1">
    <property type="entry name" value="GLUTAMYL-Q TRNA(ASP) SYNTHETASE"/>
    <property type="match status" value="1"/>
</dbReference>
<feature type="binding site" evidence="7">
    <location>
        <begin position="9"/>
        <end position="13"/>
    </location>
    <ligand>
        <name>L-glutamate</name>
        <dbReference type="ChEBI" id="CHEBI:29985"/>
    </ligand>
</feature>
<keyword evidence="6 7" id="KW-0030">Aminoacyl-tRNA synthetase</keyword>
<dbReference type="GO" id="GO:0005524">
    <property type="term" value="F:ATP binding"/>
    <property type="evidence" value="ECO:0007669"/>
    <property type="project" value="UniProtKB-KW"/>
</dbReference>
<feature type="short sequence motif" description="'KMSKS' region" evidence="7">
    <location>
        <begin position="235"/>
        <end position="239"/>
    </location>
</feature>
<dbReference type="NCBIfam" id="TIGR03838">
    <property type="entry name" value="queuosine_YadB"/>
    <property type="match status" value="1"/>
</dbReference>
<keyword evidence="8" id="KW-0648">Protein biosynthesis</keyword>
<feature type="domain" description="Glutamyl/glutaminyl-tRNA synthetase class Ib catalytic" evidence="9">
    <location>
        <begin position="6"/>
        <end position="243"/>
    </location>
</feature>
<evidence type="ECO:0000256" key="2">
    <source>
        <dbReference type="ARBA" id="ARBA00022723"/>
    </source>
</evidence>
<keyword evidence="2 7" id="KW-0479">Metal-binding</keyword>
<dbReference type="Gene3D" id="3.40.50.620">
    <property type="entry name" value="HUPs"/>
    <property type="match status" value="1"/>
</dbReference>
<keyword evidence="4 7" id="KW-0862">Zinc</keyword>
<evidence type="ECO:0000256" key="3">
    <source>
        <dbReference type="ARBA" id="ARBA00022741"/>
    </source>
</evidence>
<feature type="binding site" evidence="7">
    <location>
        <position position="121"/>
    </location>
    <ligand>
        <name>Zn(2+)</name>
        <dbReference type="ChEBI" id="CHEBI:29105"/>
    </ligand>
</feature>
<evidence type="ECO:0000256" key="6">
    <source>
        <dbReference type="ARBA" id="ARBA00023146"/>
    </source>
</evidence>
<keyword evidence="5 7" id="KW-0067">ATP-binding</keyword>
<feature type="binding site" evidence="7">
    <location>
        <position position="125"/>
    </location>
    <ligand>
        <name>Zn(2+)</name>
        <dbReference type="ChEBI" id="CHEBI:29105"/>
    </ligand>
</feature>
<comment type="cofactor">
    <cofactor evidence="7">
        <name>Zn(2+)</name>
        <dbReference type="ChEBI" id="CHEBI:29105"/>
    </cofactor>
    <text evidence="7">Binds 1 zinc ion per subunit.</text>
</comment>
<evidence type="ECO:0000259" key="9">
    <source>
        <dbReference type="Pfam" id="PF00749"/>
    </source>
</evidence>
<comment type="similarity">
    <text evidence="7">Belongs to the class-I aminoacyl-tRNA synthetase family. GluQ subfamily.</text>
</comment>
<dbReference type="GO" id="GO:0006400">
    <property type="term" value="P:tRNA modification"/>
    <property type="evidence" value="ECO:0007669"/>
    <property type="project" value="InterPro"/>
</dbReference>
<dbReference type="Pfam" id="PF00749">
    <property type="entry name" value="tRNA-synt_1c"/>
    <property type="match status" value="1"/>
</dbReference>
<accession>A0A540VTZ6</accession>
<dbReference type="GO" id="GO:0006424">
    <property type="term" value="P:glutamyl-tRNA aminoacylation"/>
    <property type="evidence" value="ECO:0007669"/>
    <property type="project" value="InterPro"/>
</dbReference>
<evidence type="ECO:0000256" key="8">
    <source>
        <dbReference type="RuleBase" id="RU363037"/>
    </source>
</evidence>
<reference evidence="10 11" key="1">
    <citation type="submission" date="2019-06" db="EMBL/GenBank/DDBJ databases">
        <title>Metagenome assembled Genome of Spiribacter salinus SL48-SHIP from the microbial mat of Salt Lake 48 (Novosibirsk region, Russia).</title>
        <authorList>
            <person name="Shipova A."/>
            <person name="Rozanov A.S."/>
            <person name="Bryanskaya A.V."/>
            <person name="Peltek S.E."/>
        </authorList>
    </citation>
    <scope>NUCLEOTIDE SEQUENCE [LARGE SCALE GENOMIC DNA]</scope>
    <source>
        <strain evidence="10">SL48-SHIP-2</strain>
    </source>
</reference>
<name>A0A540VTZ6_9GAMM</name>
<dbReference type="InterPro" id="IPR014729">
    <property type="entry name" value="Rossmann-like_a/b/a_fold"/>
</dbReference>
<evidence type="ECO:0000256" key="1">
    <source>
        <dbReference type="ARBA" id="ARBA00022598"/>
    </source>
</evidence>
<dbReference type="EC" id="6.1.1.-" evidence="7"/>
<proteinExistence type="inferred from homology"/>
<evidence type="ECO:0000313" key="10">
    <source>
        <dbReference type="EMBL" id="TQF00238.1"/>
    </source>
</evidence>
<keyword evidence="3 7" id="KW-0547">Nucleotide-binding</keyword>
<feature type="binding site" evidence="7">
    <location>
        <position position="197"/>
    </location>
    <ligand>
        <name>L-glutamate</name>
        <dbReference type="ChEBI" id="CHEBI:29985"/>
    </ligand>
</feature>
<dbReference type="HAMAP" id="MF_01428">
    <property type="entry name" value="Glu_Q_tRNA_synth"/>
    <property type="match status" value="1"/>
</dbReference>
<dbReference type="PANTHER" id="PTHR43311">
    <property type="entry name" value="GLUTAMATE--TRNA LIGASE"/>
    <property type="match status" value="1"/>
</dbReference>
<feature type="short sequence motif" description="'HIGH' region" evidence="7">
    <location>
        <begin position="12"/>
        <end position="22"/>
    </location>
</feature>
<evidence type="ECO:0000256" key="7">
    <source>
        <dbReference type="HAMAP-Rule" id="MF_01428"/>
    </source>
</evidence>
<feature type="binding site" evidence="7">
    <location>
        <position position="179"/>
    </location>
    <ligand>
        <name>L-glutamate</name>
        <dbReference type="ChEBI" id="CHEBI:29985"/>
    </ligand>
</feature>
<feature type="binding site" evidence="7">
    <location>
        <position position="103"/>
    </location>
    <ligand>
        <name>Zn(2+)</name>
        <dbReference type="ChEBI" id="CHEBI:29105"/>
    </ligand>
</feature>
<dbReference type="EMBL" id="VIFK01000019">
    <property type="protein sequence ID" value="TQF00238.1"/>
    <property type="molecule type" value="Genomic_DNA"/>
</dbReference>
<dbReference type="GO" id="GO:0004818">
    <property type="term" value="F:glutamate-tRNA ligase activity"/>
    <property type="evidence" value="ECO:0007669"/>
    <property type="project" value="TreeGrafter"/>
</dbReference>
<dbReference type="InterPro" id="IPR049940">
    <property type="entry name" value="GluQ/Sye"/>
</dbReference>
<dbReference type="NCBIfam" id="NF004314">
    <property type="entry name" value="PRK05710.1-3"/>
    <property type="match status" value="1"/>
</dbReference>
<feature type="binding site" evidence="7">
    <location>
        <position position="238"/>
    </location>
    <ligand>
        <name>ATP</name>
        <dbReference type="ChEBI" id="CHEBI:30616"/>
    </ligand>
</feature>
<evidence type="ECO:0000313" key="11">
    <source>
        <dbReference type="Proteomes" id="UP000315400"/>
    </source>
</evidence>
<dbReference type="InterPro" id="IPR000924">
    <property type="entry name" value="Glu/Gln-tRNA-synth"/>
</dbReference>
<dbReference type="PRINTS" id="PR00987">
    <property type="entry name" value="TRNASYNTHGLU"/>
</dbReference>
<gene>
    <name evidence="7" type="primary">gluQ</name>
    <name evidence="10" type="ORF">FKY71_04525</name>
</gene>
<dbReference type="GO" id="GO:0008270">
    <property type="term" value="F:zinc ion binding"/>
    <property type="evidence" value="ECO:0007669"/>
    <property type="project" value="UniProtKB-UniRule"/>
</dbReference>
<dbReference type="Proteomes" id="UP000315400">
    <property type="component" value="Unassembled WGS sequence"/>
</dbReference>
<dbReference type="InterPro" id="IPR020058">
    <property type="entry name" value="Glu/Gln-tRNA-synth_Ib_cat-dom"/>
</dbReference>
<dbReference type="AlphaFoldDB" id="A0A540VTZ6"/>
<evidence type="ECO:0000256" key="4">
    <source>
        <dbReference type="ARBA" id="ARBA00022833"/>
    </source>
</evidence>
<comment type="caution">
    <text evidence="10">The sequence shown here is derived from an EMBL/GenBank/DDBJ whole genome shotgun (WGS) entry which is preliminary data.</text>
</comment>
<comment type="function">
    <text evidence="7">Catalyzes the tRNA-independent activation of glutamate in presence of ATP and the subsequent transfer of glutamate onto a tRNA(Asp). Glutamate is transferred on the 2-amino-5-(4,5-dihydroxy-2-cyclopenten-1-yl) moiety of the queuosine in the wobble position of the QUC anticodon.</text>
</comment>
<evidence type="ECO:0000256" key="5">
    <source>
        <dbReference type="ARBA" id="ARBA00022840"/>
    </source>
</evidence>
<dbReference type="InterPro" id="IPR022380">
    <property type="entry name" value="Glu-Q_tRNA(Asp)_Synthase"/>
</dbReference>
<keyword evidence="1 7" id="KW-0436">Ligase</keyword>
<sequence>MTHDPVIGRFAPSPTGPLHFGSLIAAVASYVDARAAGGQWHLRIDDVDQTRCQPGAAADIQATLEAFGLHWDGPVQTQDSNRSRYQAVLETLIAAGRAYPCGCTRREVAAVGREGPAGMIYPGTCRAGLPSGREARSWRFRTEPGEWVIEDRHCPAITVNVYQDIGDFILRRGDGLHAYHLAMVIDDAELGVTDVVRGGDLRAATAPQVTLQHALGLSTPRYLHLPIALDARGRKLSKTNQAPAVDPTHPAPTLLAALTFLGQAPPSSLHQASPLEILDWATANWATHQIPAVTA</sequence>
<protein>
    <recommendedName>
        <fullName evidence="7">Glutamyl-Q tRNA(Asp) synthetase</fullName>
        <shortName evidence="7">Glu-Q-RSs</shortName>
        <ecNumber evidence="7">6.1.1.-</ecNumber>
    </recommendedName>
</protein>
<feature type="binding site" evidence="7">
    <location>
        <position position="45"/>
    </location>
    <ligand>
        <name>L-glutamate</name>
        <dbReference type="ChEBI" id="CHEBI:29985"/>
    </ligand>
</feature>
<dbReference type="SUPFAM" id="SSF52374">
    <property type="entry name" value="Nucleotidylyl transferase"/>
    <property type="match status" value="1"/>
</dbReference>
<organism evidence="10 11">
    <name type="scientific">Spiribacter salinus</name>
    <dbReference type="NCBI Taxonomy" id="1335746"/>
    <lineage>
        <taxon>Bacteria</taxon>
        <taxon>Pseudomonadati</taxon>
        <taxon>Pseudomonadota</taxon>
        <taxon>Gammaproteobacteria</taxon>
        <taxon>Chromatiales</taxon>
        <taxon>Ectothiorhodospiraceae</taxon>
        <taxon>Spiribacter</taxon>
    </lineage>
</organism>
<feature type="binding site" evidence="7">
    <location>
        <position position="101"/>
    </location>
    <ligand>
        <name>Zn(2+)</name>
        <dbReference type="ChEBI" id="CHEBI:29105"/>
    </ligand>
</feature>
<dbReference type="GO" id="GO:0005829">
    <property type="term" value="C:cytosol"/>
    <property type="evidence" value="ECO:0007669"/>
    <property type="project" value="TreeGrafter"/>
</dbReference>
<dbReference type="STRING" id="1260251.SPISAL_03250"/>